<dbReference type="PANTHER" id="PTHR42731:SF1">
    <property type="entry name" value="RADICAL SAM DOMAIN PROTEIN"/>
    <property type="match status" value="1"/>
</dbReference>
<protein>
    <submittedName>
        <fullName evidence="1">Uncharacterized protein</fullName>
    </submittedName>
</protein>
<comment type="caution">
    <text evidence="1">The sequence shown here is derived from an EMBL/GenBank/DDBJ whole genome shotgun (WGS) entry which is preliminary data.</text>
</comment>
<reference evidence="1" key="1">
    <citation type="submission" date="2019-11" db="EMBL/GenBank/DDBJ databases">
        <title>Genomic insights into an expanded diversity of filamentous marine cyanobacteria reveals the extraordinary biosynthetic potential of Moorea and Okeania.</title>
        <authorList>
            <person name="Ferreira Leao T."/>
            <person name="Wang M."/>
            <person name="Moss N."/>
            <person name="Da Silva R."/>
            <person name="Sanders J."/>
            <person name="Nurk S."/>
            <person name="Gurevich A."/>
            <person name="Humphrey G."/>
            <person name="Reher R."/>
            <person name="Zhu Q."/>
            <person name="Belda-Ferre P."/>
            <person name="Glukhov E."/>
            <person name="Rex R."/>
            <person name="Dorrestein P.C."/>
            <person name="Knight R."/>
            <person name="Pevzner P."/>
            <person name="Gerwick W.H."/>
            <person name="Gerwick L."/>
        </authorList>
    </citation>
    <scope>NUCLEOTIDE SEQUENCE</scope>
    <source>
        <strain evidence="1">SIO1C4</strain>
    </source>
</reference>
<sequence>MVIAIKEILTKGINKPARYLGNELGAIHKPWEAAQIRWVLTYPEIYEVGASNLGHIILYNIINAQPRQLCDRAYLP</sequence>
<name>A0A6B3NLI2_9CYAN</name>
<dbReference type="PANTHER" id="PTHR42731">
    <property type="entry name" value="SLL1084 PROTEIN"/>
    <property type="match status" value="1"/>
</dbReference>
<organism evidence="1">
    <name type="scientific">Symploca sp. SIO1C4</name>
    <dbReference type="NCBI Taxonomy" id="2607765"/>
    <lineage>
        <taxon>Bacteria</taxon>
        <taxon>Bacillati</taxon>
        <taxon>Cyanobacteriota</taxon>
        <taxon>Cyanophyceae</taxon>
        <taxon>Coleofasciculales</taxon>
        <taxon>Coleofasciculaceae</taxon>
        <taxon>Symploca</taxon>
    </lineage>
</organism>
<evidence type="ECO:0000313" key="1">
    <source>
        <dbReference type="EMBL" id="NER31795.1"/>
    </source>
</evidence>
<dbReference type="AlphaFoldDB" id="A0A6B3NLI2"/>
<accession>A0A6B3NLI2</accession>
<feature type="non-terminal residue" evidence="1">
    <location>
        <position position="76"/>
    </location>
</feature>
<proteinExistence type="predicted"/>
<gene>
    <name evidence="1" type="ORF">F6J89_30345</name>
</gene>
<dbReference type="EMBL" id="JAAHFQ010000940">
    <property type="protein sequence ID" value="NER31795.1"/>
    <property type="molecule type" value="Genomic_DNA"/>
</dbReference>